<evidence type="ECO:0000256" key="2">
    <source>
        <dbReference type="ARBA" id="ARBA00022741"/>
    </source>
</evidence>
<dbReference type="AlphaFoldDB" id="A0A196SCG9"/>
<evidence type="ECO:0000313" key="13">
    <source>
        <dbReference type="EMBL" id="OAO14703.1"/>
    </source>
</evidence>
<dbReference type="Pfam" id="PF00270">
    <property type="entry name" value="DEAD"/>
    <property type="match status" value="1"/>
</dbReference>
<feature type="short sequence motif" description="Q motif" evidence="7">
    <location>
        <begin position="34"/>
        <end position="62"/>
    </location>
</feature>
<keyword evidence="3 8" id="KW-0378">Hydrolase</keyword>
<dbReference type="InterPro" id="IPR014014">
    <property type="entry name" value="RNA_helicase_DEAD_Q_motif"/>
</dbReference>
<comment type="subcellular location">
    <subcellularLocation>
        <location evidence="1">Cytoplasm</location>
    </subcellularLocation>
</comment>
<evidence type="ECO:0000313" key="14">
    <source>
        <dbReference type="Proteomes" id="UP000078348"/>
    </source>
</evidence>
<protein>
    <submittedName>
        <fullName evidence="13">DEAD-box ATP-dependent RNA helicase 6</fullName>
    </submittedName>
</protein>
<feature type="region of interest" description="Disordered" evidence="9">
    <location>
        <begin position="1"/>
        <end position="27"/>
    </location>
</feature>
<evidence type="ECO:0000256" key="1">
    <source>
        <dbReference type="ARBA" id="ARBA00004496"/>
    </source>
</evidence>
<feature type="domain" description="Helicase ATP-binding" evidence="10">
    <location>
        <begin position="65"/>
        <end position="235"/>
    </location>
</feature>
<evidence type="ECO:0000256" key="4">
    <source>
        <dbReference type="ARBA" id="ARBA00022806"/>
    </source>
</evidence>
<keyword evidence="14" id="KW-1185">Reference proteome</keyword>
<dbReference type="PROSITE" id="PS51195">
    <property type="entry name" value="Q_MOTIF"/>
    <property type="match status" value="1"/>
</dbReference>
<dbReference type="InterPro" id="IPR027417">
    <property type="entry name" value="P-loop_NTPase"/>
</dbReference>
<comment type="similarity">
    <text evidence="6">Belongs to the DEAD box helicase family. DDX6/DHH1 subfamily.</text>
</comment>
<gene>
    <name evidence="13" type="ORF">AV274_3614</name>
</gene>
<accession>A0A196SCG9</accession>
<keyword evidence="2 8" id="KW-0547">Nucleotide-binding</keyword>
<keyword evidence="5 8" id="KW-0067">ATP-binding</keyword>
<dbReference type="Pfam" id="PF00271">
    <property type="entry name" value="Helicase_C"/>
    <property type="match status" value="1"/>
</dbReference>
<organism evidence="13 14">
    <name type="scientific">Blastocystis sp. subtype 1 (strain ATCC 50177 / NandII)</name>
    <dbReference type="NCBI Taxonomy" id="478820"/>
    <lineage>
        <taxon>Eukaryota</taxon>
        <taxon>Sar</taxon>
        <taxon>Stramenopiles</taxon>
        <taxon>Bigyra</taxon>
        <taxon>Opalozoa</taxon>
        <taxon>Opalinata</taxon>
        <taxon>Blastocystidae</taxon>
        <taxon>Blastocystis</taxon>
    </lineage>
</organism>
<dbReference type="Gene3D" id="3.40.50.300">
    <property type="entry name" value="P-loop containing nucleotide triphosphate hydrolases"/>
    <property type="match status" value="2"/>
</dbReference>
<dbReference type="InterPro" id="IPR001650">
    <property type="entry name" value="Helicase_C-like"/>
</dbReference>
<sequence>MSAPSDTKSTGYHRIDPKNDNRIRTDDVKPIEGEEFENYGLKEIMLRELCEKGWEKPSPVQAQAIPAILAGKDVLARSKNGTGKTGAYLIPCLNQVDPNENCVQVLILVPARELALQTGRIVKQFGESMKINSMCCFGGQSLAEDLYRLRKGVHVMVGTAARILDLTRRGHCNLSKCRYFVLDEADKMLSDNFLPVVEDLLPFLPKERQIMLFSATFPNMVKRFCDRYMHDPVMINTMDELTLQGVTQYYVFLEERQKVNALHTLFSKLEVNQSIIFCNSVARVELLAKKIIDLGYSCFFIHSRMSQDDRNKVFHNFTKGAARHLVCTDLFARGVDVQSVNVVINFDLPSSSETYLHRIGRSGRFGHLGLAVDFITEKDKETFFTIEQELETEVQPFPKEVDRNLYCV</sequence>
<evidence type="ECO:0000256" key="7">
    <source>
        <dbReference type="PROSITE-ProRule" id="PRU00552"/>
    </source>
</evidence>
<proteinExistence type="inferred from homology"/>
<feature type="domain" description="DEAD-box RNA helicase Q" evidence="12">
    <location>
        <begin position="34"/>
        <end position="62"/>
    </location>
</feature>
<dbReference type="GO" id="GO:0005524">
    <property type="term" value="F:ATP binding"/>
    <property type="evidence" value="ECO:0007669"/>
    <property type="project" value="UniProtKB-KW"/>
</dbReference>
<dbReference type="GO" id="GO:0005737">
    <property type="term" value="C:cytoplasm"/>
    <property type="evidence" value="ECO:0007669"/>
    <property type="project" value="UniProtKB-SubCell"/>
</dbReference>
<name>A0A196SCG9_BLAHN</name>
<keyword evidence="4 8" id="KW-0347">Helicase</keyword>
<evidence type="ECO:0000256" key="3">
    <source>
        <dbReference type="ARBA" id="ARBA00022801"/>
    </source>
</evidence>
<dbReference type="InterPro" id="IPR014001">
    <property type="entry name" value="Helicase_ATP-bd"/>
</dbReference>
<dbReference type="Proteomes" id="UP000078348">
    <property type="component" value="Unassembled WGS sequence"/>
</dbReference>
<dbReference type="InterPro" id="IPR000629">
    <property type="entry name" value="RNA-helicase_DEAD-box_CS"/>
</dbReference>
<dbReference type="PROSITE" id="PS00039">
    <property type="entry name" value="DEAD_ATP_HELICASE"/>
    <property type="match status" value="1"/>
</dbReference>
<evidence type="ECO:0000259" key="10">
    <source>
        <dbReference type="PROSITE" id="PS51192"/>
    </source>
</evidence>
<dbReference type="GO" id="GO:0016787">
    <property type="term" value="F:hydrolase activity"/>
    <property type="evidence" value="ECO:0007669"/>
    <property type="project" value="UniProtKB-KW"/>
</dbReference>
<feature type="domain" description="Helicase C-terminal" evidence="11">
    <location>
        <begin position="245"/>
        <end position="405"/>
    </location>
</feature>
<dbReference type="PANTHER" id="PTHR47960">
    <property type="entry name" value="DEAD-BOX ATP-DEPENDENT RNA HELICASE 50"/>
    <property type="match status" value="1"/>
</dbReference>
<dbReference type="CDD" id="cd17940">
    <property type="entry name" value="DEADc_DDX6"/>
    <property type="match status" value="1"/>
</dbReference>
<reference evidence="13 14" key="1">
    <citation type="submission" date="2016-05" db="EMBL/GenBank/DDBJ databases">
        <title>Nuclear genome of Blastocystis sp. subtype 1 NandII.</title>
        <authorList>
            <person name="Gentekaki E."/>
            <person name="Curtis B."/>
            <person name="Stairs C."/>
            <person name="Eme L."/>
            <person name="Herman E."/>
            <person name="Klimes V."/>
            <person name="Arias M.C."/>
            <person name="Elias M."/>
            <person name="Hilliou F."/>
            <person name="Klute M."/>
            <person name="Malik S.-B."/>
            <person name="Pightling A."/>
            <person name="Rachubinski R."/>
            <person name="Salas D."/>
            <person name="Schlacht A."/>
            <person name="Suga H."/>
            <person name="Archibald J."/>
            <person name="Ball S.G."/>
            <person name="Clark G."/>
            <person name="Dacks J."/>
            <person name="Van Der Giezen M."/>
            <person name="Tsaousis A."/>
            <person name="Roger A."/>
        </authorList>
    </citation>
    <scope>NUCLEOTIDE SEQUENCE [LARGE SCALE GENOMIC DNA]</scope>
    <source>
        <strain evidence="14">ATCC 50177 / NandII</strain>
    </source>
</reference>
<comment type="caution">
    <text evidence="13">The sequence shown here is derived from an EMBL/GenBank/DDBJ whole genome shotgun (WGS) entry which is preliminary data.</text>
</comment>
<dbReference type="OrthoDB" id="10265785at2759"/>
<evidence type="ECO:0000259" key="12">
    <source>
        <dbReference type="PROSITE" id="PS51195"/>
    </source>
</evidence>
<feature type="compositionally biased region" description="Polar residues" evidence="9">
    <location>
        <begin position="1"/>
        <end position="10"/>
    </location>
</feature>
<dbReference type="InterPro" id="IPR011545">
    <property type="entry name" value="DEAD/DEAH_box_helicase_dom"/>
</dbReference>
<dbReference type="PROSITE" id="PS51192">
    <property type="entry name" value="HELICASE_ATP_BIND_1"/>
    <property type="match status" value="1"/>
</dbReference>
<dbReference type="SMART" id="SM00487">
    <property type="entry name" value="DEXDc"/>
    <property type="match status" value="1"/>
</dbReference>
<evidence type="ECO:0000259" key="11">
    <source>
        <dbReference type="PROSITE" id="PS51194"/>
    </source>
</evidence>
<dbReference type="GO" id="GO:0003724">
    <property type="term" value="F:RNA helicase activity"/>
    <property type="evidence" value="ECO:0007669"/>
    <property type="project" value="InterPro"/>
</dbReference>
<dbReference type="SMART" id="SM00490">
    <property type="entry name" value="HELICc"/>
    <property type="match status" value="1"/>
</dbReference>
<dbReference type="GO" id="GO:0003676">
    <property type="term" value="F:nucleic acid binding"/>
    <property type="evidence" value="ECO:0007669"/>
    <property type="project" value="InterPro"/>
</dbReference>
<dbReference type="STRING" id="478820.A0A196SCG9"/>
<dbReference type="CDD" id="cd18787">
    <property type="entry name" value="SF2_C_DEAD"/>
    <property type="match status" value="1"/>
</dbReference>
<evidence type="ECO:0000256" key="9">
    <source>
        <dbReference type="SAM" id="MobiDB-lite"/>
    </source>
</evidence>
<evidence type="ECO:0000256" key="8">
    <source>
        <dbReference type="RuleBase" id="RU000492"/>
    </source>
</evidence>
<evidence type="ECO:0000256" key="5">
    <source>
        <dbReference type="ARBA" id="ARBA00022840"/>
    </source>
</evidence>
<evidence type="ECO:0000256" key="6">
    <source>
        <dbReference type="ARBA" id="ARBA00038316"/>
    </source>
</evidence>
<dbReference type="SUPFAM" id="SSF52540">
    <property type="entry name" value="P-loop containing nucleoside triphosphate hydrolases"/>
    <property type="match status" value="1"/>
</dbReference>
<dbReference type="PROSITE" id="PS51194">
    <property type="entry name" value="HELICASE_CTER"/>
    <property type="match status" value="1"/>
</dbReference>
<feature type="compositionally biased region" description="Basic and acidic residues" evidence="9">
    <location>
        <begin position="13"/>
        <end position="27"/>
    </location>
</feature>
<dbReference type="EMBL" id="LXWW01000219">
    <property type="protein sequence ID" value="OAO14703.1"/>
    <property type="molecule type" value="Genomic_DNA"/>
</dbReference>